<dbReference type="InterPro" id="IPR056884">
    <property type="entry name" value="NPHP3-like_N"/>
</dbReference>
<evidence type="ECO:0000313" key="4">
    <source>
        <dbReference type="Proteomes" id="UP000001055"/>
    </source>
</evidence>
<reference evidence="4" key="1">
    <citation type="journal article" date="2007" name="Plant Cell">
        <title>Dothideomycete-plant interactions illuminated by genome sequencing and EST analysis of the wheat pathogen Stagonospora nodorum.</title>
        <authorList>
            <person name="Hane J.K."/>
            <person name="Lowe R.G."/>
            <person name="Solomon P.S."/>
            <person name="Tan K.C."/>
            <person name="Schoch C.L."/>
            <person name="Spatafora J.W."/>
            <person name="Crous P.W."/>
            <person name="Kodira C."/>
            <person name="Birren B.W."/>
            <person name="Galagan J.E."/>
            <person name="Torriani S.F."/>
            <person name="McDonald B.A."/>
            <person name="Oliver R.P."/>
        </authorList>
    </citation>
    <scope>NUCLEOTIDE SEQUENCE [LARGE SCALE GENOMIC DNA]</scope>
    <source>
        <strain evidence="4">SN15 / ATCC MYA-4574 / FGSC 10173</strain>
    </source>
</reference>
<dbReference type="KEGG" id="pno:SNOG_15156"/>
<dbReference type="EMBL" id="CH445360">
    <property type="protein sequence ID" value="EAT77381.1"/>
    <property type="molecule type" value="Genomic_DNA"/>
</dbReference>
<gene>
    <name evidence="3" type="ORF">SNOG_15156</name>
</gene>
<feature type="domain" description="Nephrocystin 3-like N-terminal" evidence="2">
    <location>
        <begin position="13"/>
        <end position="145"/>
    </location>
</feature>
<evidence type="ECO:0000313" key="3">
    <source>
        <dbReference type="EMBL" id="EAT77381.1"/>
    </source>
</evidence>
<dbReference type="VEuPathDB" id="FungiDB:JI435_411050"/>
<evidence type="ECO:0000259" key="2">
    <source>
        <dbReference type="Pfam" id="PF24883"/>
    </source>
</evidence>
<accession>Q0TZ29</accession>
<dbReference type="AlphaFoldDB" id="Q0TZ29"/>
<dbReference type="InParanoid" id="Q0TZ29"/>
<dbReference type="SUPFAM" id="SSF52540">
    <property type="entry name" value="P-loop containing nucleoside triphosphate hydrolases"/>
    <property type="match status" value="1"/>
</dbReference>
<dbReference type="Proteomes" id="UP000001055">
    <property type="component" value="Unassembled WGS sequence"/>
</dbReference>
<proteinExistence type="predicted"/>
<keyword evidence="1" id="KW-0677">Repeat</keyword>
<dbReference type="Gene3D" id="3.40.50.300">
    <property type="entry name" value="P-loop containing nucleotide triphosphate hydrolases"/>
    <property type="match status" value="1"/>
</dbReference>
<sequence>MAEHIENNSTTSARQVNVLFLYGKPGYGKTTLATAVIDHSREMALLRRKNRPDSLAFFFFDRQSRFDSSYDAFRALLAQLIFCRRFDQIVLDIAAIARPDYDTGQHLASNDEIFRILHLFLVQFSTCDLVCDGVDECKDRDNFLAKELVDSEDLVLSKNSSVDDIVSSICRRSNGMFLWAALFLGYLKLPSLSMLPSLKWMTKLSMKLTPFPISRKRYATQSWSAHFREATKGSSDPAYLNYLEVFEKLGQRTTPFLSEKTQFTSWTEALGHLGCPQEAWVIESVGWESLQHFSAKSPVQSAVSLLHLAFQEHTKLVEYWSNVLKKYPEELWQPSISAFSESKLRKTSTAARTSSIPSNIAHDQNSVVLQTKCSLSGHAIGVLHAQYRSE</sequence>
<evidence type="ECO:0000256" key="1">
    <source>
        <dbReference type="ARBA" id="ARBA00022737"/>
    </source>
</evidence>
<protein>
    <recommendedName>
        <fullName evidence="2">Nephrocystin 3-like N-terminal domain-containing protein</fullName>
    </recommendedName>
</protein>
<dbReference type="Pfam" id="PF24883">
    <property type="entry name" value="NPHP3_N"/>
    <property type="match status" value="1"/>
</dbReference>
<dbReference type="InterPro" id="IPR027417">
    <property type="entry name" value="P-loop_NTPase"/>
</dbReference>
<dbReference type="VEuPathDB" id="FungiDB:JI435_151560"/>
<dbReference type="GeneID" id="5982247"/>
<dbReference type="RefSeq" id="XP_001805319.1">
    <property type="nucleotide sequence ID" value="XM_001805267.1"/>
</dbReference>
<organism evidence="3 4">
    <name type="scientific">Phaeosphaeria nodorum (strain SN15 / ATCC MYA-4574 / FGSC 10173)</name>
    <name type="common">Glume blotch fungus</name>
    <name type="synonym">Parastagonospora nodorum</name>
    <dbReference type="NCBI Taxonomy" id="321614"/>
    <lineage>
        <taxon>Eukaryota</taxon>
        <taxon>Fungi</taxon>
        <taxon>Dikarya</taxon>
        <taxon>Ascomycota</taxon>
        <taxon>Pezizomycotina</taxon>
        <taxon>Dothideomycetes</taxon>
        <taxon>Pleosporomycetidae</taxon>
        <taxon>Pleosporales</taxon>
        <taxon>Pleosporineae</taxon>
        <taxon>Phaeosphaeriaceae</taxon>
        <taxon>Parastagonospora</taxon>
    </lineage>
</organism>
<dbReference type="PANTHER" id="PTHR10039:SF15">
    <property type="entry name" value="NACHT DOMAIN-CONTAINING PROTEIN"/>
    <property type="match status" value="1"/>
</dbReference>
<dbReference type="PANTHER" id="PTHR10039">
    <property type="entry name" value="AMELOGENIN"/>
    <property type="match status" value="1"/>
</dbReference>
<name>Q0TZ29_PHANO</name>